<keyword evidence="1" id="KW-0694">RNA-binding</keyword>
<comment type="caution">
    <text evidence="3">The sequence shown here is derived from an EMBL/GenBank/DDBJ whole genome shotgun (WGS) entry which is preliminary data.</text>
</comment>
<name>A0AA88NAZ2_TACVA</name>
<dbReference type="PANTHER" id="PTHR48426:SF1">
    <property type="entry name" value="CHROMATIN TARGET OF PRMT1 PROTEIN"/>
    <property type="match status" value="1"/>
</dbReference>
<organism evidence="3 4">
    <name type="scientific">Tachysurus vachellii</name>
    <name type="common">Darkbarbel catfish</name>
    <name type="synonym">Pelteobagrus vachellii</name>
    <dbReference type="NCBI Taxonomy" id="175792"/>
    <lineage>
        <taxon>Eukaryota</taxon>
        <taxon>Metazoa</taxon>
        <taxon>Chordata</taxon>
        <taxon>Craniata</taxon>
        <taxon>Vertebrata</taxon>
        <taxon>Euteleostomi</taxon>
        <taxon>Actinopterygii</taxon>
        <taxon>Neopterygii</taxon>
        <taxon>Teleostei</taxon>
        <taxon>Ostariophysi</taxon>
        <taxon>Siluriformes</taxon>
        <taxon>Bagridae</taxon>
        <taxon>Tachysurus</taxon>
    </lineage>
</organism>
<keyword evidence="4" id="KW-1185">Reference proteome</keyword>
<reference evidence="3" key="1">
    <citation type="submission" date="2023-08" db="EMBL/GenBank/DDBJ databases">
        <title>Pelteobagrus vachellii genome.</title>
        <authorList>
            <person name="Liu H."/>
        </authorList>
    </citation>
    <scope>NUCLEOTIDE SEQUENCE</scope>
    <source>
        <strain evidence="3">PRFRI_2022a</strain>
        <tissue evidence="3">Muscle</tissue>
    </source>
</reference>
<protein>
    <recommendedName>
        <fullName evidence="2">Chromatin target of PRMT1 protein C-terminal domain-containing protein</fullName>
    </recommendedName>
</protein>
<dbReference type="InterPro" id="IPR025715">
    <property type="entry name" value="FoP_C"/>
</dbReference>
<gene>
    <name evidence="3" type="ORF">Q7C36_006835</name>
</gene>
<dbReference type="Pfam" id="PF13865">
    <property type="entry name" value="FoP_duplication"/>
    <property type="match status" value="1"/>
</dbReference>
<sequence length="252" mass="28149">MLIYFTPYLVGVLYAAGDHKAHDTPAKFRPREPELLKMNSTCTQILLKSTSSMSLDERFTMMMHSQKVQLADVRDTVPQKMTASVENRRLAQQMANRPSVLAALQNKLSVKQHHCKGSVKARLGRPMMRGGLHETSRSWGRPRGRGVLLRGALSHRFTNGSLIQQQHGSYINRGGLTQSRGLRGALRGKRAGRAMLFVGRGSAGRSARPDCRTLPTREELDAQLDEYMSMTKSQLDAQLDAYMAEVDPEDLL</sequence>
<proteinExistence type="predicted"/>
<dbReference type="Proteomes" id="UP001187315">
    <property type="component" value="Unassembled WGS sequence"/>
</dbReference>
<feature type="domain" description="Chromatin target of PRMT1 protein C-terminal" evidence="2">
    <location>
        <begin position="159"/>
        <end position="249"/>
    </location>
</feature>
<accession>A0AA88NAZ2</accession>
<dbReference type="InterPro" id="IPR052656">
    <property type="entry name" value="CTOP_PRMT1"/>
</dbReference>
<dbReference type="EMBL" id="JAVHJS010000006">
    <property type="protein sequence ID" value="KAK2854966.1"/>
    <property type="molecule type" value="Genomic_DNA"/>
</dbReference>
<dbReference type="AlphaFoldDB" id="A0AA88NAZ2"/>
<dbReference type="PANTHER" id="PTHR48426">
    <property type="entry name" value="CHROMATIN TARGET OF PRMT1 PROTEIN"/>
    <property type="match status" value="1"/>
</dbReference>
<evidence type="ECO:0000313" key="3">
    <source>
        <dbReference type="EMBL" id="KAK2854966.1"/>
    </source>
</evidence>
<dbReference type="GO" id="GO:0003723">
    <property type="term" value="F:RNA binding"/>
    <property type="evidence" value="ECO:0007669"/>
    <property type="project" value="UniProtKB-KW"/>
</dbReference>
<evidence type="ECO:0000256" key="1">
    <source>
        <dbReference type="ARBA" id="ARBA00022884"/>
    </source>
</evidence>
<evidence type="ECO:0000313" key="4">
    <source>
        <dbReference type="Proteomes" id="UP001187315"/>
    </source>
</evidence>
<evidence type="ECO:0000259" key="2">
    <source>
        <dbReference type="SMART" id="SM01218"/>
    </source>
</evidence>
<dbReference type="SMART" id="SM01218">
    <property type="entry name" value="FoP_duplication"/>
    <property type="match status" value="1"/>
</dbReference>